<name>A0A0N4U159_DRAME</name>
<keyword evidence="2" id="KW-1133">Transmembrane helix</keyword>
<protein>
    <submittedName>
        <fullName evidence="6">Sushi domain-containing protein</fullName>
    </submittedName>
</protein>
<keyword evidence="5" id="KW-1185">Reference proteome</keyword>
<feature type="compositionally biased region" description="Polar residues" evidence="1">
    <location>
        <begin position="106"/>
        <end position="118"/>
    </location>
</feature>
<dbReference type="EMBL" id="UYYG01001150">
    <property type="protein sequence ID" value="VDN54708.1"/>
    <property type="molecule type" value="Genomic_DNA"/>
</dbReference>
<keyword evidence="2" id="KW-0812">Transmembrane</keyword>
<sequence>GPGTPTDFPRTALISIASLSVIIIIAIVVFCVFRCRQSGPSADHYPMVCNGKQSGYAPISAEMSPQLGHNEPHHLPQSISRPYIQARVGAQSNGYQPIKGTVIPNGKNTGTAKNNELSNNRKKEYKEWYV</sequence>
<feature type="transmembrane region" description="Helical" evidence="2">
    <location>
        <begin position="12"/>
        <end position="33"/>
    </location>
</feature>
<proteinExistence type="predicted"/>
<feature type="region of interest" description="Disordered" evidence="1">
    <location>
        <begin position="95"/>
        <end position="119"/>
    </location>
</feature>
<evidence type="ECO:0000313" key="6">
    <source>
        <dbReference type="WBParaSite" id="DME_0000032101-mRNA-1"/>
    </source>
</evidence>
<accession>A0A0N4U159</accession>
<gene>
    <name evidence="3" type="ORF">DME_LOCUS4681</name>
</gene>
<dbReference type="STRING" id="318479.A0A0N4U159"/>
<evidence type="ECO:0000256" key="1">
    <source>
        <dbReference type="SAM" id="MobiDB-lite"/>
    </source>
</evidence>
<dbReference type="OrthoDB" id="5863059at2759"/>
<reference evidence="6" key="1">
    <citation type="submission" date="2017-02" db="UniProtKB">
        <authorList>
            <consortium name="WormBaseParasite"/>
        </authorList>
    </citation>
    <scope>IDENTIFICATION</scope>
</reference>
<evidence type="ECO:0000313" key="4">
    <source>
        <dbReference type="Proteomes" id="UP000038040"/>
    </source>
</evidence>
<dbReference type="WBParaSite" id="DME_0000032101-mRNA-1">
    <property type="protein sequence ID" value="DME_0000032101-mRNA-1"/>
    <property type="gene ID" value="DME_0000032101"/>
</dbReference>
<dbReference type="Proteomes" id="UP000274756">
    <property type="component" value="Unassembled WGS sequence"/>
</dbReference>
<organism evidence="4 6">
    <name type="scientific">Dracunculus medinensis</name>
    <name type="common">Guinea worm</name>
    <dbReference type="NCBI Taxonomy" id="318479"/>
    <lineage>
        <taxon>Eukaryota</taxon>
        <taxon>Metazoa</taxon>
        <taxon>Ecdysozoa</taxon>
        <taxon>Nematoda</taxon>
        <taxon>Chromadorea</taxon>
        <taxon>Rhabditida</taxon>
        <taxon>Spirurina</taxon>
        <taxon>Dracunculoidea</taxon>
        <taxon>Dracunculidae</taxon>
        <taxon>Dracunculus</taxon>
    </lineage>
</organism>
<dbReference type="AlphaFoldDB" id="A0A0N4U159"/>
<evidence type="ECO:0000313" key="5">
    <source>
        <dbReference type="Proteomes" id="UP000274756"/>
    </source>
</evidence>
<reference evidence="3 5" key="2">
    <citation type="submission" date="2018-11" db="EMBL/GenBank/DDBJ databases">
        <authorList>
            <consortium name="Pathogen Informatics"/>
        </authorList>
    </citation>
    <scope>NUCLEOTIDE SEQUENCE [LARGE SCALE GENOMIC DNA]</scope>
</reference>
<keyword evidence="2" id="KW-0472">Membrane</keyword>
<evidence type="ECO:0000256" key="2">
    <source>
        <dbReference type="SAM" id="Phobius"/>
    </source>
</evidence>
<evidence type="ECO:0000313" key="3">
    <source>
        <dbReference type="EMBL" id="VDN54708.1"/>
    </source>
</evidence>
<dbReference type="Proteomes" id="UP000038040">
    <property type="component" value="Unplaced"/>
</dbReference>